<feature type="transmembrane region" description="Helical" evidence="14">
    <location>
        <begin position="456"/>
        <end position="478"/>
    </location>
</feature>
<evidence type="ECO:0000256" key="13">
    <source>
        <dbReference type="RuleBase" id="RU362091"/>
    </source>
</evidence>
<feature type="transmembrane region" description="Helical" evidence="14">
    <location>
        <begin position="432"/>
        <end position="450"/>
    </location>
</feature>
<feature type="transmembrane region" description="Helical" evidence="14">
    <location>
        <begin position="377"/>
        <end position="395"/>
    </location>
</feature>
<dbReference type="PANTHER" id="PTHR48086">
    <property type="entry name" value="SODIUM/PROLINE SYMPORTER-RELATED"/>
    <property type="match status" value="1"/>
</dbReference>
<reference evidence="15 16" key="1">
    <citation type="journal article" date="2013" name="Genome Announc.">
        <title>Draft Genome of the Marine Gammaproteobacterium Halomonas titanicae.</title>
        <authorList>
            <person name="Sanchez-Porro C."/>
            <person name="de la Haba R.R."/>
            <person name="Cruz-Hernandez N."/>
            <person name="Gonzalez J.M."/>
            <person name="Reyes-Guirao C."/>
            <person name="Navarro-Sampedro L."/>
            <person name="Carballo M."/>
            <person name="Ventosa A."/>
        </authorList>
    </citation>
    <scope>NUCLEOTIDE SEQUENCE [LARGE SCALE GENOMIC DNA]</scope>
    <source>
        <strain evidence="15 16">BH1</strain>
    </source>
</reference>
<keyword evidence="8" id="KW-0915">Sodium</keyword>
<accession>L9UCI4</accession>
<evidence type="ECO:0000256" key="3">
    <source>
        <dbReference type="ARBA" id="ARBA00022448"/>
    </source>
</evidence>
<feature type="transmembrane region" description="Helical" evidence="14">
    <location>
        <begin position="17"/>
        <end position="36"/>
    </location>
</feature>
<evidence type="ECO:0000256" key="12">
    <source>
        <dbReference type="ARBA" id="ARBA00033708"/>
    </source>
</evidence>
<comment type="similarity">
    <text evidence="2 13">Belongs to the sodium:solute symporter (SSF) (TC 2.A.21) family.</text>
</comment>
<evidence type="ECO:0000256" key="4">
    <source>
        <dbReference type="ARBA" id="ARBA00022475"/>
    </source>
</evidence>
<dbReference type="PATRIC" id="fig|1204738.3.peg.263"/>
<sequence>MCLSLKILRSTAMTESLIWWSIAIYLLIAIGIAIMSRQGPSESMSGYFLGNRQMNGFVSALSYSATTYSAFMMVGLAGLTYAGGVGALGFEIIYFAGVSLVAVFGPKFWAVGKKFGYVTPSEMLGHRYNSKHVAMAVSIASCIFLIPYSAVQLAGVGYLLQGITDGAITFTTGVVLATVIAIFFSYIAGIRSVMWTDSLQAIMMIVASTLVAFLVIQGLGGFGALFDTLATEHPQSLTVPGPGLFSFVTFLGLTIPWFFFSISNPQVSQRLFMPSSLRSMRHMLIGFLVFGFIYTMVSVLWGFSALAAFPSLASADLATPTLLASEFVPPVLGVIVMIGIMAAAVSTIDSIMLTLASMVSRDVYANVKPNVSEKRQLLVGKFVVPVIALMALAFAELQLDLIAVLSVAASSGLVAMVPALIGAFYWKRGTGVGALVSVVGTSAFVLLMYATGNSLLGLPAGVWGIVVASVLFVGVSLATKPHQATTDAFFAAISEELSKKRSTTTDQATKEAAA</sequence>
<evidence type="ECO:0000256" key="1">
    <source>
        <dbReference type="ARBA" id="ARBA00004651"/>
    </source>
</evidence>
<feature type="transmembrane region" description="Helical" evidence="14">
    <location>
        <begin position="57"/>
        <end position="80"/>
    </location>
</feature>
<evidence type="ECO:0000313" key="15">
    <source>
        <dbReference type="EMBL" id="ELY22569.1"/>
    </source>
</evidence>
<dbReference type="PANTHER" id="PTHR48086:SF3">
    <property type="entry name" value="SODIUM_PROLINE SYMPORTER"/>
    <property type="match status" value="1"/>
</dbReference>
<dbReference type="CDD" id="cd10322">
    <property type="entry name" value="SLC5sbd"/>
    <property type="match status" value="1"/>
</dbReference>
<proteinExistence type="inferred from homology"/>
<evidence type="ECO:0000256" key="7">
    <source>
        <dbReference type="ARBA" id="ARBA00022989"/>
    </source>
</evidence>
<evidence type="ECO:0000256" key="9">
    <source>
        <dbReference type="ARBA" id="ARBA00023065"/>
    </source>
</evidence>
<protein>
    <submittedName>
        <fullName evidence="15">Sodium/solute symporter</fullName>
    </submittedName>
</protein>
<dbReference type="Pfam" id="PF00474">
    <property type="entry name" value="SSF"/>
    <property type="match status" value="1"/>
</dbReference>
<comment type="caution">
    <text evidence="15">The sequence shown here is derived from an EMBL/GenBank/DDBJ whole genome shotgun (WGS) entry which is preliminary data.</text>
</comment>
<keyword evidence="3" id="KW-0813">Transport</keyword>
<feature type="transmembrane region" description="Helical" evidence="14">
    <location>
        <begin position="327"/>
        <end position="356"/>
    </location>
</feature>
<keyword evidence="4" id="KW-1003">Cell membrane</keyword>
<dbReference type="InterPro" id="IPR050277">
    <property type="entry name" value="Sodium:Solute_Symporter"/>
</dbReference>
<keyword evidence="10 14" id="KW-0472">Membrane</keyword>
<name>L9UCI4_9GAMM</name>
<organism evidence="15 16">
    <name type="scientific">Vreelandella titanicae BH1</name>
    <dbReference type="NCBI Taxonomy" id="1204738"/>
    <lineage>
        <taxon>Bacteria</taxon>
        <taxon>Pseudomonadati</taxon>
        <taxon>Pseudomonadota</taxon>
        <taxon>Gammaproteobacteria</taxon>
        <taxon>Oceanospirillales</taxon>
        <taxon>Halomonadaceae</taxon>
        <taxon>Vreelandella</taxon>
    </lineage>
</organism>
<dbReference type="GO" id="GO:0015293">
    <property type="term" value="F:symporter activity"/>
    <property type="evidence" value="ECO:0007669"/>
    <property type="project" value="UniProtKB-KW"/>
</dbReference>
<keyword evidence="6" id="KW-0769">Symport</keyword>
<evidence type="ECO:0000256" key="14">
    <source>
        <dbReference type="SAM" id="Phobius"/>
    </source>
</evidence>
<comment type="catalytic activity">
    <reaction evidence="12">
        <text>L-proline(in) + Na(+)(in) = L-proline(out) + Na(+)(out)</text>
        <dbReference type="Rhea" id="RHEA:28967"/>
        <dbReference type="ChEBI" id="CHEBI:29101"/>
        <dbReference type="ChEBI" id="CHEBI:60039"/>
    </reaction>
</comment>
<keyword evidence="5 14" id="KW-0812">Transmembrane</keyword>
<dbReference type="InterPro" id="IPR001734">
    <property type="entry name" value="Na/solute_symporter"/>
</dbReference>
<dbReference type="GO" id="GO:0005886">
    <property type="term" value="C:plasma membrane"/>
    <property type="evidence" value="ECO:0007669"/>
    <property type="project" value="UniProtKB-SubCell"/>
</dbReference>
<dbReference type="Proteomes" id="UP000011651">
    <property type="component" value="Unassembled WGS sequence"/>
</dbReference>
<evidence type="ECO:0000256" key="2">
    <source>
        <dbReference type="ARBA" id="ARBA00006434"/>
    </source>
</evidence>
<evidence type="ECO:0000256" key="6">
    <source>
        <dbReference type="ARBA" id="ARBA00022847"/>
    </source>
</evidence>
<dbReference type="Gene3D" id="1.20.1730.10">
    <property type="entry name" value="Sodium/glucose cotransporter"/>
    <property type="match status" value="1"/>
</dbReference>
<feature type="transmembrane region" description="Helical" evidence="14">
    <location>
        <begin position="133"/>
        <end position="160"/>
    </location>
</feature>
<evidence type="ECO:0000256" key="10">
    <source>
        <dbReference type="ARBA" id="ARBA00023136"/>
    </source>
</evidence>
<feature type="transmembrane region" description="Helical" evidence="14">
    <location>
        <begin position="401"/>
        <end position="425"/>
    </location>
</feature>
<dbReference type="AlphaFoldDB" id="L9UCI4"/>
<feature type="transmembrane region" description="Helical" evidence="14">
    <location>
        <begin position="166"/>
        <end position="189"/>
    </location>
</feature>
<evidence type="ECO:0000313" key="16">
    <source>
        <dbReference type="Proteomes" id="UP000011651"/>
    </source>
</evidence>
<keyword evidence="9" id="KW-0406">Ion transport</keyword>
<dbReference type="GO" id="GO:0006814">
    <property type="term" value="P:sodium ion transport"/>
    <property type="evidence" value="ECO:0007669"/>
    <property type="project" value="UniProtKB-KW"/>
</dbReference>
<comment type="subcellular location">
    <subcellularLocation>
        <location evidence="1">Cell membrane</location>
        <topology evidence="1">Multi-pass membrane protein</topology>
    </subcellularLocation>
</comment>
<dbReference type="PROSITE" id="PS50283">
    <property type="entry name" value="NA_SOLUT_SYMP_3"/>
    <property type="match status" value="1"/>
</dbReference>
<evidence type="ECO:0000256" key="11">
    <source>
        <dbReference type="ARBA" id="ARBA00023201"/>
    </source>
</evidence>
<keyword evidence="7 14" id="KW-1133">Transmembrane helix</keyword>
<feature type="transmembrane region" description="Helical" evidence="14">
    <location>
        <begin position="201"/>
        <end position="224"/>
    </location>
</feature>
<gene>
    <name evidence="15" type="ORF">HALTITAN_0183</name>
</gene>
<evidence type="ECO:0000256" key="8">
    <source>
        <dbReference type="ARBA" id="ARBA00023053"/>
    </source>
</evidence>
<dbReference type="InterPro" id="IPR038377">
    <property type="entry name" value="Na/Glc_symporter_sf"/>
</dbReference>
<feature type="transmembrane region" description="Helical" evidence="14">
    <location>
        <begin position="92"/>
        <end position="112"/>
    </location>
</feature>
<feature type="transmembrane region" description="Helical" evidence="14">
    <location>
        <begin position="283"/>
        <end position="307"/>
    </location>
</feature>
<keyword evidence="11" id="KW-0739">Sodium transport</keyword>
<feature type="transmembrane region" description="Helical" evidence="14">
    <location>
        <begin position="244"/>
        <end position="262"/>
    </location>
</feature>
<dbReference type="EMBL" id="AOPO01000001">
    <property type="protein sequence ID" value="ELY22569.1"/>
    <property type="molecule type" value="Genomic_DNA"/>
</dbReference>
<evidence type="ECO:0000256" key="5">
    <source>
        <dbReference type="ARBA" id="ARBA00022692"/>
    </source>
</evidence>